<dbReference type="InterPro" id="IPR032710">
    <property type="entry name" value="NTF2-like_dom_sf"/>
</dbReference>
<dbReference type="EMBL" id="JADQTO010000010">
    <property type="protein sequence ID" value="MBG0564134.1"/>
    <property type="molecule type" value="Genomic_DNA"/>
</dbReference>
<dbReference type="Pfam" id="PF04542">
    <property type="entry name" value="Sigma70_r2"/>
    <property type="match status" value="1"/>
</dbReference>
<evidence type="ECO:0000256" key="4">
    <source>
        <dbReference type="ARBA" id="ARBA00023082"/>
    </source>
</evidence>
<dbReference type="PANTHER" id="PTHR30173:SF43">
    <property type="entry name" value="ECF RNA POLYMERASE SIGMA FACTOR SIGI-RELATED"/>
    <property type="match status" value="1"/>
</dbReference>
<evidence type="ECO:0000256" key="3">
    <source>
        <dbReference type="ARBA" id="ARBA00023015"/>
    </source>
</evidence>
<dbReference type="Gene3D" id="1.10.10.10">
    <property type="entry name" value="Winged helix-like DNA-binding domain superfamily/Winged helix DNA-binding domain"/>
    <property type="match status" value="1"/>
</dbReference>
<sequence>MSGRRSRPQSCDMDAWEQHRRYLFAVAYRLLGSVADAEDAVQEAYLRLWAGAPADLASPRAWLTTVTSRICLDMLGSARARRETYPGTWLPDPLIGHDDADLGETTVMRESVRTAVLLVLESLSPAERVAFVLHDVFGMDFDRLATVVGRTPAACRQLASRARRRVRAEAPPRAPVSTGEHQRVTAAFLRAAADGDLTELVGLLDPQVVLRSDGGGEVLAARVPVYGPQRVATLLAGVRRRYAGVLARPVRLAGGDGFVLELHAAVIGVLGLELVDGRITELNLLVNPAKLTRIARYWHDVRH</sequence>
<evidence type="ECO:0000256" key="1">
    <source>
        <dbReference type="ARBA" id="ARBA00010641"/>
    </source>
</evidence>
<evidence type="ECO:0000313" key="8">
    <source>
        <dbReference type="EMBL" id="MBG0564134.1"/>
    </source>
</evidence>
<dbReference type="InterPro" id="IPR013324">
    <property type="entry name" value="RNA_pol_sigma_r3/r4-like"/>
</dbReference>
<comment type="subunit">
    <text evidence="2">Interacts transiently with the RNA polymerase catalytic core formed by RpoA, RpoB, RpoC and RpoZ (2 alpha, 1 beta, 1 beta' and 1 omega subunit) to form the RNA polymerase holoenzyme that can initiate transcription.</text>
</comment>
<dbReference type="Gene3D" id="3.10.450.50">
    <property type="match status" value="1"/>
</dbReference>
<evidence type="ECO:0000256" key="2">
    <source>
        <dbReference type="ARBA" id="ARBA00011344"/>
    </source>
</evidence>
<organism evidence="8 9">
    <name type="scientific">Actinoplanes aureus</name>
    <dbReference type="NCBI Taxonomy" id="2792083"/>
    <lineage>
        <taxon>Bacteria</taxon>
        <taxon>Bacillati</taxon>
        <taxon>Actinomycetota</taxon>
        <taxon>Actinomycetes</taxon>
        <taxon>Micromonosporales</taxon>
        <taxon>Micromonosporaceae</taxon>
        <taxon>Actinoplanes</taxon>
    </lineage>
</organism>
<dbReference type="SUPFAM" id="SSF88659">
    <property type="entry name" value="Sigma3 and sigma4 domains of RNA polymerase sigma factors"/>
    <property type="match status" value="1"/>
</dbReference>
<dbReference type="Proteomes" id="UP000598146">
    <property type="component" value="Unassembled WGS sequence"/>
</dbReference>
<keyword evidence="9" id="KW-1185">Reference proteome</keyword>
<reference evidence="8" key="1">
    <citation type="submission" date="2020-11" db="EMBL/GenBank/DDBJ databases">
        <title>Isolation and identification of active actinomycetes.</title>
        <authorList>
            <person name="Sun X."/>
        </authorList>
    </citation>
    <scope>NUCLEOTIDE SEQUENCE</scope>
    <source>
        <strain evidence="8">NEAU-A11</strain>
    </source>
</reference>
<evidence type="ECO:0000313" key="9">
    <source>
        <dbReference type="Proteomes" id="UP000598146"/>
    </source>
</evidence>
<dbReference type="Pfam" id="PF08281">
    <property type="entry name" value="Sigma70_r4_2"/>
    <property type="match status" value="1"/>
</dbReference>
<dbReference type="Gene3D" id="1.10.1740.10">
    <property type="match status" value="1"/>
</dbReference>
<dbReference type="PANTHER" id="PTHR30173">
    <property type="entry name" value="SIGMA 19 FACTOR"/>
    <property type="match status" value="1"/>
</dbReference>
<dbReference type="NCBIfam" id="NF007214">
    <property type="entry name" value="PRK09636.1"/>
    <property type="match status" value="1"/>
</dbReference>
<dbReference type="GO" id="GO:0006352">
    <property type="term" value="P:DNA-templated transcription initiation"/>
    <property type="evidence" value="ECO:0007669"/>
    <property type="project" value="InterPro"/>
</dbReference>
<dbReference type="AlphaFoldDB" id="A0A931G3C3"/>
<keyword evidence="4" id="KW-0731">Sigma factor</keyword>
<dbReference type="GO" id="GO:0003677">
    <property type="term" value="F:DNA binding"/>
    <property type="evidence" value="ECO:0007669"/>
    <property type="project" value="InterPro"/>
</dbReference>
<gene>
    <name evidence="8" type="primary">sigJ</name>
    <name evidence="8" type="ORF">I4J89_22065</name>
</gene>
<protein>
    <submittedName>
        <fullName evidence="8">RNA polymerase sigma factor SigJ</fullName>
    </submittedName>
</protein>
<comment type="similarity">
    <text evidence="1">Belongs to the sigma-70 factor family. ECF subfamily.</text>
</comment>
<feature type="domain" description="RNA polymerase sigma-70 region 2" evidence="6">
    <location>
        <begin position="17"/>
        <end position="79"/>
    </location>
</feature>
<dbReference type="InterPro" id="IPR013325">
    <property type="entry name" value="RNA_pol_sigma_r2"/>
</dbReference>
<dbReference type="InterPro" id="IPR013249">
    <property type="entry name" value="RNA_pol_sigma70_r4_t2"/>
</dbReference>
<evidence type="ECO:0000259" key="6">
    <source>
        <dbReference type="Pfam" id="PF04542"/>
    </source>
</evidence>
<dbReference type="SUPFAM" id="SSF88946">
    <property type="entry name" value="Sigma2 domain of RNA polymerase sigma factors"/>
    <property type="match status" value="1"/>
</dbReference>
<dbReference type="GO" id="GO:0016987">
    <property type="term" value="F:sigma factor activity"/>
    <property type="evidence" value="ECO:0007669"/>
    <property type="project" value="UniProtKB-KW"/>
</dbReference>
<evidence type="ECO:0000259" key="7">
    <source>
        <dbReference type="Pfam" id="PF08281"/>
    </source>
</evidence>
<dbReference type="NCBIfam" id="TIGR02937">
    <property type="entry name" value="sigma70-ECF"/>
    <property type="match status" value="1"/>
</dbReference>
<comment type="caution">
    <text evidence="8">The sequence shown here is derived from an EMBL/GenBank/DDBJ whole genome shotgun (WGS) entry which is preliminary data.</text>
</comment>
<dbReference type="InterPro" id="IPR014284">
    <property type="entry name" value="RNA_pol_sigma-70_dom"/>
</dbReference>
<dbReference type="InterPro" id="IPR052704">
    <property type="entry name" value="ECF_Sigma-70_Domain"/>
</dbReference>
<keyword evidence="3" id="KW-0805">Transcription regulation</keyword>
<feature type="domain" description="RNA polymerase sigma factor 70 region 4 type 2" evidence="7">
    <location>
        <begin position="115"/>
        <end position="165"/>
    </location>
</feature>
<dbReference type="InterPro" id="IPR036388">
    <property type="entry name" value="WH-like_DNA-bd_sf"/>
</dbReference>
<keyword evidence="5" id="KW-0804">Transcription</keyword>
<proteinExistence type="inferred from homology"/>
<dbReference type="SUPFAM" id="SSF54427">
    <property type="entry name" value="NTF2-like"/>
    <property type="match status" value="1"/>
</dbReference>
<name>A0A931G3C3_9ACTN</name>
<evidence type="ECO:0000256" key="5">
    <source>
        <dbReference type="ARBA" id="ARBA00023163"/>
    </source>
</evidence>
<accession>A0A931G3C3</accession>
<dbReference type="InterPro" id="IPR007627">
    <property type="entry name" value="RNA_pol_sigma70_r2"/>
</dbReference>